<organism evidence="12 13">
    <name type="scientific">Bizionia arctica</name>
    <dbReference type="NCBI Taxonomy" id="1495645"/>
    <lineage>
        <taxon>Bacteria</taxon>
        <taxon>Pseudomonadati</taxon>
        <taxon>Bacteroidota</taxon>
        <taxon>Flavobacteriia</taxon>
        <taxon>Flavobacteriales</taxon>
        <taxon>Flavobacteriaceae</taxon>
        <taxon>Bizionia</taxon>
    </lineage>
</organism>
<keyword evidence="13" id="KW-1185">Reference proteome</keyword>
<comment type="similarity">
    <text evidence="2">Belongs to the asparagine synthetase family.</text>
</comment>
<evidence type="ECO:0000256" key="2">
    <source>
        <dbReference type="ARBA" id="ARBA00005752"/>
    </source>
</evidence>
<dbReference type="InterPro" id="IPR014729">
    <property type="entry name" value="Rossmann-like_a/b/a_fold"/>
</dbReference>
<evidence type="ECO:0000256" key="4">
    <source>
        <dbReference type="ARBA" id="ARBA00022741"/>
    </source>
</evidence>
<protein>
    <recommendedName>
        <fullName evidence="3">asparagine synthase (glutamine-hydrolyzing)</fullName>
        <ecNumber evidence="3">6.3.5.4</ecNumber>
    </recommendedName>
</protein>
<dbReference type="NCBIfam" id="TIGR01536">
    <property type="entry name" value="asn_synth_AEB"/>
    <property type="match status" value="1"/>
</dbReference>
<keyword evidence="8" id="KW-0028">Amino-acid biosynthesis</keyword>
<dbReference type="InterPro" id="IPR029055">
    <property type="entry name" value="Ntn_hydrolases_N"/>
</dbReference>
<dbReference type="InterPro" id="IPR017932">
    <property type="entry name" value="GATase_2_dom"/>
</dbReference>
<accession>A0A917GPH0</accession>
<keyword evidence="4 9" id="KW-0547">Nucleotide-binding</keyword>
<dbReference type="GO" id="GO:0005524">
    <property type="term" value="F:ATP binding"/>
    <property type="evidence" value="ECO:0007669"/>
    <property type="project" value="UniProtKB-KW"/>
</dbReference>
<dbReference type="PANTHER" id="PTHR43284:SF1">
    <property type="entry name" value="ASPARAGINE SYNTHETASE"/>
    <property type="match status" value="1"/>
</dbReference>
<reference evidence="12" key="1">
    <citation type="journal article" date="2014" name="Int. J. Syst. Evol. Microbiol.">
        <title>Complete genome sequence of Corynebacterium casei LMG S-19264T (=DSM 44701T), isolated from a smear-ripened cheese.</title>
        <authorList>
            <consortium name="US DOE Joint Genome Institute (JGI-PGF)"/>
            <person name="Walter F."/>
            <person name="Albersmeier A."/>
            <person name="Kalinowski J."/>
            <person name="Ruckert C."/>
        </authorList>
    </citation>
    <scope>NUCLEOTIDE SEQUENCE</scope>
    <source>
        <strain evidence="12">CGMCC 1.12751</strain>
    </source>
</reference>
<dbReference type="Gene3D" id="3.60.20.10">
    <property type="entry name" value="Glutamine Phosphoribosylpyrophosphate, subunit 1, domain 1"/>
    <property type="match status" value="1"/>
</dbReference>
<evidence type="ECO:0000256" key="10">
    <source>
        <dbReference type="PIRSR" id="PIRSR001589-3"/>
    </source>
</evidence>
<dbReference type="SUPFAM" id="SSF56235">
    <property type="entry name" value="N-terminal nucleophile aminohydrolases (Ntn hydrolases)"/>
    <property type="match status" value="1"/>
</dbReference>
<evidence type="ECO:0000256" key="6">
    <source>
        <dbReference type="ARBA" id="ARBA00022962"/>
    </source>
</evidence>
<feature type="binding site" evidence="9">
    <location>
        <position position="100"/>
    </location>
    <ligand>
        <name>L-glutamine</name>
        <dbReference type="ChEBI" id="CHEBI:58359"/>
    </ligand>
</feature>
<dbReference type="InterPro" id="IPR033738">
    <property type="entry name" value="AsnB_N"/>
</dbReference>
<feature type="binding site" evidence="9">
    <location>
        <begin position="364"/>
        <end position="365"/>
    </location>
    <ligand>
        <name>ATP</name>
        <dbReference type="ChEBI" id="CHEBI:30616"/>
    </ligand>
</feature>
<dbReference type="Proteomes" id="UP000625976">
    <property type="component" value="Unassembled WGS sequence"/>
</dbReference>
<evidence type="ECO:0000256" key="8">
    <source>
        <dbReference type="PIRSR" id="PIRSR001589-1"/>
    </source>
</evidence>
<feature type="binding site" evidence="9">
    <location>
        <position position="291"/>
    </location>
    <ligand>
        <name>ATP</name>
        <dbReference type="ChEBI" id="CHEBI:30616"/>
    </ligand>
</feature>
<evidence type="ECO:0000313" key="13">
    <source>
        <dbReference type="Proteomes" id="UP000625976"/>
    </source>
</evidence>
<dbReference type="GO" id="GO:0004066">
    <property type="term" value="F:asparagine synthase (glutamine-hydrolyzing) activity"/>
    <property type="evidence" value="ECO:0007669"/>
    <property type="project" value="UniProtKB-EC"/>
</dbReference>
<feature type="site" description="Important for beta-aspartyl-AMP intermediate formation" evidence="10">
    <location>
        <position position="366"/>
    </location>
</feature>
<dbReference type="EC" id="6.3.5.4" evidence="3"/>
<dbReference type="AlphaFoldDB" id="A0A917GPH0"/>
<dbReference type="Pfam" id="PF00733">
    <property type="entry name" value="Asn_synthase"/>
    <property type="match status" value="1"/>
</dbReference>
<dbReference type="RefSeq" id="WP_188465412.1">
    <property type="nucleotide sequence ID" value="NZ_BMFQ01000003.1"/>
</dbReference>
<comment type="pathway">
    <text evidence="1">Amino-acid biosynthesis; L-asparagine biosynthesis; L-asparagine from L-aspartate (L-Gln route): step 1/1.</text>
</comment>
<dbReference type="PIRSF" id="PIRSF001589">
    <property type="entry name" value="Asn_synthetase_glu-h"/>
    <property type="match status" value="1"/>
</dbReference>
<dbReference type="InterPro" id="IPR051786">
    <property type="entry name" value="ASN_synthetase/amidase"/>
</dbReference>
<sequence>MCGFLAEYHLSTQEGLKKEHFLELLALSHKRGPDNRGYVSLGTQVQMGFNRLSILDTSLAGQQPMHSPHKKFTIVFNGEIYNHLELRKKLGFGNYQGHSDTETLTVCLELWGIEKTVKALNGMFAIAIFNHESQEFSLVRDFAGIKPLFYGWDGKTLVAASQYDQIIKHPVFSNKSINPQVLKLYLEQHFLPAPFGLYADTFQVLPGEIITFNKNGSKKQQRYWELPVQQESYISDGQEAEAYIESVLDGCVQNQLLSDVPLGAFLSGGVDSSLVGSSLVKYHKNTQVFTIGSDSKIHDESERAKQFAEALDLKQTIWNLNAKEMLSYWDEAMASLHEPMADFSILPTYLVSKLAKKQVSVALSGDGGDELFFGYERFWSVGKNIKYQQYPSLLRKGLYGFDKYSSGNKNLNAVLLASSQAKAQQGLHSRFRKEWFDALAPDLKGVGLPEAYQVYSYQNSKDSRTLLQNMRHAEFYGMMQKTLRKVDLASMENSLEVRVPFLDKNMIEASLQIDPLLCYGKNKRKQVLKNILHKRIPTVREETVKKGFSIPLSSWMREDLKPVMTERLLDADLTSFGFERTAIENMLQMHSSKQHDLKWPLFTLYALLK</sequence>
<comment type="caution">
    <text evidence="12">The sequence shown here is derived from an EMBL/GenBank/DDBJ whole genome shotgun (WGS) entry which is preliminary data.</text>
</comment>
<dbReference type="Gene3D" id="3.40.50.620">
    <property type="entry name" value="HUPs"/>
    <property type="match status" value="1"/>
</dbReference>
<dbReference type="EMBL" id="BMFQ01000003">
    <property type="protein sequence ID" value="GGG53052.1"/>
    <property type="molecule type" value="Genomic_DNA"/>
</dbReference>
<evidence type="ECO:0000256" key="7">
    <source>
        <dbReference type="ARBA" id="ARBA00048741"/>
    </source>
</evidence>
<feature type="active site" description="For GATase activity" evidence="8">
    <location>
        <position position="2"/>
    </location>
</feature>
<dbReference type="SUPFAM" id="SSF52402">
    <property type="entry name" value="Adenine nucleotide alpha hydrolases-like"/>
    <property type="match status" value="1"/>
</dbReference>
<dbReference type="InterPro" id="IPR001962">
    <property type="entry name" value="Asn_synthase"/>
</dbReference>
<proteinExistence type="inferred from homology"/>
<dbReference type="GO" id="GO:0005829">
    <property type="term" value="C:cytosol"/>
    <property type="evidence" value="ECO:0007669"/>
    <property type="project" value="TreeGrafter"/>
</dbReference>
<comment type="catalytic activity">
    <reaction evidence="7">
        <text>L-aspartate + L-glutamine + ATP + H2O = L-asparagine + L-glutamate + AMP + diphosphate + H(+)</text>
        <dbReference type="Rhea" id="RHEA:12228"/>
        <dbReference type="ChEBI" id="CHEBI:15377"/>
        <dbReference type="ChEBI" id="CHEBI:15378"/>
        <dbReference type="ChEBI" id="CHEBI:29985"/>
        <dbReference type="ChEBI" id="CHEBI:29991"/>
        <dbReference type="ChEBI" id="CHEBI:30616"/>
        <dbReference type="ChEBI" id="CHEBI:33019"/>
        <dbReference type="ChEBI" id="CHEBI:58048"/>
        <dbReference type="ChEBI" id="CHEBI:58359"/>
        <dbReference type="ChEBI" id="CHEBI:456215"/>
        <dbReference type="EC" id="6.3.5.4"/>
    </reaction>
</comment>
<gene>
    <name evidence="12" type="primary">wbtH</name>
    <name evidence="12" type="ORF">GCM10010976_25150</name>
</gene>
<evidence type="ECO:0000256" key="1">
    <source>
        <dbReference type="ARBA" id="ARBA00005187"/>
    </source>
</evidence>
<dbReference type="GO" id="GO:0006529">
    <property type="term" value="P:asparagine biosynthetic process"/>
    <property type="evidence" value="ECO:0007669"/>
    <property type="project" value="UniProtKB-KW"/>
</dbReference>
<dbReference type="Pfam" id="PF13537">
    <property type="entry name" value="GATase_7"/>
    <property type="match status" value="1"/>
</dbReference>
<evidence type="ECO:0000256" key="9">
    <source>
        <dbReference type="PIRSR" id="PIRSR001589-2"/>
    </source>
</evidence>
<evidence type="ECO:0000256" key="5">
    <source>
        <dbReference type="ARBA" id="ARBA00022840"/>
    </source>
</evidence>
<feature type="domain" description="Glutamine amidotransferase type-2" evidence="11">
    <location>
        <begin position="2"/>
        <end position="215"/>
    </location>
</feature>
<dbReference type="PROSITE" id="PS51278">
    <property type="entry name" value="GATASE_TYPE_2"/>
    <property type="match status" value="1"/>
</dbReference>
<keyword evidence="6 8" id="KW-0315">Glutamine amidotransferase</keyword>
<keyword evidence="5 9" id="KW-0067">ATP-binding</keyword>
<name>A0A917GPH0_9FLAO</name>
<dbReference type="InterPro" id="IPR006426">
    <property type="entry name" value="Asn_synth_AEB"/>
</dbReference>
<dbReference type="CDD" id="cd01991">
    <property type="entry name" value="Asn_synthase_B_C"/>
    <property type="match status" value="1"/>
</dbReference>
<keyword evidence="8" id="KW-0061">Asparagine biosynthesis</keyword>
<reference evidence="12" key="2">
    <citation type="submission" date="2020-09" db="EMBL/GenBank/DDBJ databases">
        <authorList>
            <person name="Sun Q."/>
            <person name="Zhou Y."/>
        </authorList>
    </citation>
    <scope>NUCLEOTIDE SEQUENCE</scope>
    <source>
        <strain evidence="12">CGMCC 1.12751</strain>
    </source>
</reference>
<dbReference type="CDD" id="cd00712">
    <property type="entry name" value="AsnB"/>
    <property type="match status" value="1"/>
</dbReference>
<dbReference type="PANTHER" id="PTHR43284">
    <property type="entry name" value="ASPARAGINE SYNTHETASE (GLUTAMINE-HYDROLYZING)"/>
    <property type="match status" value="1"/>
</dbReference>
<evidence type="ECO:0000256" key="3">
    <source>
        <dbReference type="ARBA" id="ARBA00012737"/>
    </source>
</evidence>
<evidence type="ECO:0000313" key="12">
    <source>
        <dbReference type="EMBL" id="GGG53052.1"/>
    </source>
</evidence>
<evidence type="ECO:0000259" key="11">
    <source>
        <dbReference type="PROSITE" id="PS51278"/>
    </source>
</evidence>